<evidence type="ECO:0000256" key="3">
    <source>
        <dbReference type="ARBA" id="ARBA00022475"/>
    </source>
</evidence>
<evidence type="ECO:0000256" key="5">
    <source>
        <dbReference type="ARBA" id="ARBA00022989"/>
    </source>
</evidence>
<feature type="transmembrane region" description="Helical" evidence="7">
    <location>
        <begin position="187"/>
        <end position="212"/>
    </location>
</feature>
<dbReference type="InterPro" id="IPR009627">
    <property type="entry name" value="UPF0259"/>
</dbReference>
<reference evidence="8 9" key="1">
    <citation type="submission" date="2016-01" db="EMBL/GenBank/DDBJ databases">
        <title>Genome sequence of Ca. Arsenophonus lipopteni, the exclusive symbiont of a blood sucking fly Lipoptena cervi (Diptera: Hippoboscidae).</title>
        <authorList>
            <person name="Novakova E."/>
            <person name="Hypsa V."/>
            <person name="Nguyen P."/>
            <person name="Husnik F."/>
            <person name="Darby A.C."/>
        </authorList>
    </citation>
    <scope>NUCLEOTIDE SEQUENCE [LARGE SCALE GENOMIC DNA]</scope>
    <source>
        <strain evidence="8 9">CB</strain>
    </source>
</reference>
<evidence type="ECO:0000256" key="6">
    <source>
        <dbReference type="ARBA" id="ARBA00023136"/>
    </source>
</evidence>
<accession>A0A120HPS4</accession>
<feature type="transmembrane region" description="Helical" evidence="7">
    <location>
        <begin position="148"/>
        <end position="166"/>
    </location>
</feature>
<evidence type="ECO:0000313" key="8">
    <source>
        <dbReference type="EMBL" id="AMA64651.1"/>
    </source>
</evidence>
<organism evidence="8 9">
    <name type="scientific">Candidatus Arsenophonus lipoptenae</name>
    <dbReference type="NCBI Taxonomy" id="634113"/>
    <lineage>
        <taxon>Bacteria</taxon>
        <taxon>Pseudomonadati</taxon>
        <taxon>Pseudomonadota</taxon>
        <taxon>Gammaproteobacteria</taxon>
        <taxon>Enterobacterales</taxon>
        <taxon>Morganellaceae</taxon>
        <taxon>Arsenophonus</taxon>
    </lineage>
</organism>
<dbReference type="STRING" id="634113.AUT07_00058"/>
<dbReference type="RefSeq" id="WP_066282614.1">
    <property type="nucleotide sequence ID" value="NZ_CP013920.1"/>
</dbReference>
<dbReference type="OrthoDB" id="6454524at2"/>
<proteinExistence type="inferred from homology"/>
<dbReference type="GO" id="GO:0005886">
    <property type="term" value="C:plasma membrane"/>
    <property type="evidence" value="ECO:0007669"/>
    <property type="project" value="UniProtKB-SubCell"/>
</dbReference>
<sequence length="250" mass="28599">MSITTISLLRDSFNFFKNQLSDFFILSLISATISLILYYILIPTDTIITIIKLLNNQNYSISLLSWINQLSNEEKKIIIKVSILTLTAIFIRLILLISSVVTYLSEINNGNNISSLQSFILSLRILPNLLILLVICTITIYIGFILFILPGIILTIGLSLSPIILITTKNIMPLLAIRKSWEIAFKYWRLILSMLLFWSILQIILNVLLGQFHFLPGIANNMICFTLNNLLTSFTLIYFFRLNMLTTLIK</sequence>
<feature type="transmembrane region" description="Helical" evidence="7">
    <location>
        <begin position="20"/>
        <end position="41"/>
    </location>
</feature>
<evidence type="ECO:0000313" key="9">
    <source>
        <dbReference type="Proteomes" id="UP000069926"/>
    </source>
</evidence>
<keyword evidence="3 7" id="KW-1003">Cell membrane</keyword>
<gene>
    <name evidence="8" type="ORF">AUT07_00058</name>
</gene>
<dbReference type="HAMAP" id="MF_01067">
    <property type="entry name" value="UPF0259"/>
    <property type="match status" value="1"/>
</dbReference>
<feature type="transmembrane region" description="Helical" evidence="7">
    <location>
        <begin position="218"/>
        <end position="240"/>
    </location>
</feature>
<dbReference type="EMBL" id="CP013920">
    <property type="protein sequence ID" value="AMA64651.1"/>
    <property type="molecule type" value="Genomic_DNA"/>
</dbReference>
<comment type="similarity">
    <text evidence="2 7">Belongs to the UPF0259 family.</text>
</comment>
<evidence type="ECO:0000256" key="4">
    <source>
        <dbReference type="ARBA" id="ARBA00022692"/>
    </source>
</evidence>
<evidence type="ECO:0000256" key="7">
    <source>
        <dbReference type="HAMAP-Rule" id="MF_01067"/>
    </source>
</evidence>
<protein>
    <recommendedName>
        <fullName evidence="7">UPF0259 membrane protein AUT07_00058</fullName>
    </recommendedName>
</protein>
<comment type="subcellular location">
    <subcellularLocation>
        <location evidence="1">Cell inner membrane</location>
        <topology evidence="1">Multi-pass membrane protein</topology>
    </subcellularLocation>
    <subcellularLocation>
        <location evidence="7">Cell membrane</location>
        <topology evidence="7">Multi-pass membrane protein</topology>
    </subcellularLocation>
</comment>
<keyword evidence="4 7" id="KW-0812">Transmembrane</keyword>
<dbReference type="Pfam" id="PF06790">
    <property type="entry name" value="UPF0259"/>
    <property type="match status" value="1"/>
</dbReference>
<dbReference type="PATRIC" id="fig|634113.3.peg.55"/>
<keyword evidence="9" id="KW-1185">Reference proteome</keyword>
<evidence type="ECO:0000256" key="1">
    <source>
        <dbReference type="ARBA" id="ARBA00004429"/>
    </source>
</evidence>
<evidence type="ECO:0000256" key="2">
    <source>
        <dbReference type="ARBA" id="ARBA00005633"/>
    </source>
</evidence>
<keyword evidence="6 7" id="KW-0472">Membrane</keyword>
<dbReference type="AlphaFoldDB" id="A0A120HPS4"/>
<dbReference type="KEGG" id="asy:AUT07_00058"/>
<keyword evidence="5 7" id="KW-1133">Transmembrane helix</keyword>
<name>A0A120HPS4_9GAMM</name>
<feature type="transmembrane region" description="Helical" evidence="7">
    <location>
        <begin position="77"/>
        <end position="104"/>
    </location>
</feature>
<dbReference type="Proteomes" id="UP000069926">
    <property type="component" value="Chromosome"/>
</dbReference>
<feature type="transmembrane region" description="Helical" evidence="7">
    <location>
        <begin position="125"/>
        <end position="142"/>
    </location>
</feature>